<evidence type="ECO:0000256" key="3">
    <source>
        <dbReference type="ARBA" id="ARBA00022792"/>
    </source>
</evidence>
<dbReference type="InterPro" id="IPR051028">
    <property type="entry name" value="Mito_Solute_Carrier"/>
</dbReference>
<name>A0A9K3KHK4_9STRA</name>
<evidence type="ECO:0000256" key="1">
    <source>
        <dbReference type="ARBA" id="ARBA00004448"/>
    </source>
</evidence>
<evidence type="ECO:0000256" key="2">
    <source>
        <dbReference type="ARBA" id="ARBA00006375"/>
    </source>
</evidence>
<comment type="caution">
    <text evidence="9">The sequence shown here is derived from an EMBL/GenBank/DDBJ whole genome shotgun (WGS) entry which is preliminary data.</text>
</comment>
<evidence type="ECO:0000256" key="8">
    <source>
        <dbReference type="SAM" id="Phobius"/>
    </source>
</evidence>
<evidence type="ECO:0000313" key="9">
    <source>
        <dbReference type="EMBL" id="KAG7343521.1"/>
    </source>
</evidence>
<dbReference type="AlphaFoldDB" id="A0A9K3KHK4"/>
<dbReference type="GO" id="GO:0005743">
    <property type="term" value="C:mitochondrial inner membrane"/>
    <property type="evidence" value="ECO:0007669"/>
    <property type="project" value="UniProtKB-SubCell"/>
</dbReference>
<keyword evidence="3" id="KW-0999">Mitochondrion inner membrane</keyword>
<evidence type="ECO:0000313" key="10">
    <source>
        <dbReference type="Proteomes" id="UP000693970"/>
    </source>
</evidence>
<dbReference type="PANTHER" id="PTHR45678:SF9">
    <property type="entry name" value="CALCIUM-BINDING MITOCHONDRIAL CARRIER PROTEIN ARALAR1"/>
    <property type="match status" value="1"/>
</dbReference>
<evidence type="ECO:0000256" key="7">
    <source>
        <dbReference type="RuleBase" id="RU000488"/>
    </source>
</evidence>
<dbReference type="PANTHER" id="PTHR45678">
    <property type="entry name" value="MITOCHONDRIAL 2-OXODICARBOXYLATE CARRIER 1-RELATED"/>
    <property type="match status" value="1"/>
</dbReference>
<organism evidence="9 10">
    <name type="scientific">Nitzschia inconspicua</name>
    <dbReference type="NCBI Taxonomy" id="303405"/>
    <lineage>
        <taxon>Eukaryota</taxon>
        <taxon>Sar</taxon>
        <taxon>Stramenopiles</taxon>
        <taxon>Ochrophyta</taxon>
        <taxon>Bacillariophyta</taxon>
        <taxon>Bacillariophyceae</taxon>
        <taxon>Bacillariophycidae</taxon>
        <taxon>Bacillariales</taxon>
        <taxon>Bacillariaceae</taxon>
        <taxon>Nitzschia</taxon>
    </lineage>
</organism>
<gene>
    <name evidence="9" type="ORF">IV203_021466</name>
</gene>
<keyword evidence="5" id="KW-0496">Mitochondrion</keyword>
<comment type="similarity">
    <text evidence="2 7">Belongs to the mitochondrial carrier (TC 2.A.29) family.</text>
</comment>
<reference evidence="9" key="1">
    <citation type="journal article" date="2021" name="Sci. Rep.">
        <title>Diploid genomic architecture of Nitzschia inconspicua, an elite biomass production diatom.</title>
        <authorList>
            <person name="Oliver A."/>
            <person name="Podell S."/>
            <person name="Pinowska A."/>
            <person name="Traller J.C."/>
            <person name="Smith S.R."/>
            <person name="McClure R."/>
            <person name="Beliaev A."/>
            <person name="Bohutskyi P."/>
            <person name="Hill E.A."/>
            <person name="Rabines A."/>
            <person name="Zheng H."/>
            <person name="Allen L.Z."/>
            <person name="Kuo A."/>
            <person name="Grigoriev I.V."/>
            <person name="Allen A.E."/>
            <person name="Hazlebeck D."/>
            <person name="Allen E.E."/>
        </authorList>
    </citation>
    <scope>NUCLEOTIDE SEQUENCE</scope>
    <source>
        <strain evidence="9">Hildebrandi</strain>
    </source>
</reference>
<dbReference type="Pfam" id="PF00153">
    <property type="entry name" value="Mito_carr"/>
    <property type="match status" value="4"/>
</dbReference>
<dbReference type="InterPro" id="IPR018108">
    <property type="entry name" value="MCP_transmembrane"/>
</dbReference>
<evidence type="ECO:0000256" key="4">
    <source>
        <dbReference type="ARBA" id="ARBA00022989"/>
    </source>
</evidence>
<feature type="repeat" description="Solcar" evidence="6">
    <location>
        <begin position="42"/>
        <end position="127"/>
    </location>
</feature>
<feature type="transmembrane region" description="Helical" evidence="8">
    <location>
        <begin position="20"/>
        <end position="39"/>
    </location>
</feature>
<evidence type="ECO:0000256" key="6">
    <source>
        <dbReference type="PROSITE-ProRule" id="PRU00282"/>
    </source>
</evidence>
<dbReference type="Proteomes" id="UP000693970">
    <property type="component" value="Unassembled WGS sequence"/>
</dbReference>
<reference evidence="9" key="2">
    <citation type="submission" date="2021-04" db="EMBL/GenBank/DDBJ databases">
        <authorList>
            <person name="Podell S."/>
        </authorList>
    </citation>
    <scope>NUCLEOTIDE SEQUENCE</scope>
    <source>
        <strain evidence="9">Hildebrandi</strain>
    </source>
</reference>
<dbReference type="EMBL" id="JAGRRH010000024">
    <property type="protein sequence ID" value="KAG7343521.1"/>
    <property type="molecule type" value="Genomic_DNA"/>
</dbReference>
<feature type="repeat" description="Solcar" evidence="6">
    <location>
        <begin position="135"/>
        <end position="213"/>
    </location>
</feature>
<keyword evidence="6 8" id="KW-0472">Membrane</keyword>
<dbReference type="PROSITE" id="PS50920">
    <property type="entry name" value="SOLCAR"/>
    <property type="match status" value="2"/>
</dbReference>
<proteinExistence type="inferred from homology"/>
<keyword evidence="4 8" id="KW-1133">Transmembrane helix</keyword>
<protein>
    <submittedName>
        <fullName evidence="9">Mitochondrial carrier protein</fullName>
    </submittedName>
</protein>
<sequence>MSLPQHTPILGRSARRFPLALESLMLLLAATILSYTSAFAVPDPVLHFGIGAVAGGMGAVAAYPCDYIKSQLQTEYGKAKYKNGWHALCETFQENPLNLYKGVGVQILGIAPEKGIKLGVNDVLASASQDYFHGFPLWAQVCSGGISGFCQVIASSPLEVLKVGLQTSNMTFVEVWQQVGGVHGLFRGAEACIARDVIFTAICFPLYAHLVAEGVPTFVAGAISGVIASFAATPPDFIKTRILSQDQWSLQKQQQRMAPLAMASTTANYEMYARTSKPSLFDLNATTFWDDELSSNIGNVMGEYYTDQDFINVKVDNNAAKEERSPRPNPIHVLQHILEHEGPSVLFSGVTERCIGAIPRFGTTLAMHDFLEQFAQQAGWLSSHA</sequence>
<dbReference type="GO" id="GO:0022857">
    <property type="term" value="F:transmembrane transporter activity"/>
    <property type="evidence" value="ECO:0007669"/>
    <property type="project" value="TreeGrafter"/>
</dbReference>
<evidence type="ECO:0000256" key="5">
    <source>
        <dbReference type="ARBA" id="ARBA00023128"/>
    </source>
</evidence>
<keyword evidence="6 7" id="KW-0812">Transmembrane</keyword>
<keyword evidence="10" id="KW-1185">Reference proteome</keyword>
<comment type="subcellular location">
    <subcellularLocation>
        <location evidence="1">Mitochondrion inner membrane</location>
        <topology evidence="1">Multi-pass membrane protein</topology>
    </subcellularLocation>
</comment>
<keyword evidence="7" id="KW-0813">Transport</keyword>
<accession>A0A9K3KHK4</accession>
<dbReference type="OrthoDB" id="44810at2759"/>